<dbReference type="SMART" id="SM00349">
    <property type="entry name" value="KRAB"/>
    <property type="match status" value="1"/>
</dbReference>
<organism evidence="2 3">
    <name type="scientific">Prolemur simus</name>
    <name type="common">Greater bamboo lemur</name>
    <name type="synonym">Hapalemur simus</name>
    <dbReference type="NCBI Taxonomy" id="1328070"/>
    <lineage>
        <taxon>Eukaryota</taxon>
        <taxon>Metazoa</taxon>
        <taxon>Chordata</taxon>
        <taxon>Craniata</taxon>
        <taxon>Vertebrata</taxon>
        <taxon>Euteleostomi</taxon>
        <taxon>Mammalia</taxon>
        <taxon>Eutheria</taxon>
        <taxon>Euarchontoglires</taxon>
        <taxon>Primates</taxon>
        <taxon>Strepsirrhini</taxon>
        <taxon>Lemuriformes</taxon>
        <taxon>Lemuridae</taxon>
        <taxon>Prolemur</taxon>
    </lineage>
</organism>
<dbReference type="AlphaFoldDB" id="A0A8C9DPN5"/>
<evidence type="ECO:0000313" key="3">
    <source>
        <dbReference type="Proteomes" id="UP000694414"/>
    </source>
</evidence>
<evidence type="ECO:0000313" key="2">
    <source>
        <dbReference type="Ensembl" id="ENSPSMP00000025362.1"/>
    </source>
</evidence>
<keyword evidence="3" id="KW-1185">Reference proteome</keyword>
<dbReference type="Gene3D" id="6.10.140.140">
    <property type="match status" value="1"/>
</dbReference>
<feature type="domain" description="KRAB" evidence="1">
    <location>
        <begin position="14"/>
        <end position="59"/>
    </location>
</feature>
<accession>A0A8C9DPN5</accession>
<dbReference type="InterPro" id="IPR050169">
    <property type="entry name" value="Krueppel_C2H2_ZnF"/>
</dbReference>
<dbReference type="Proteomes" id="UP000694414">
    <property type="component" value="Unplaced"/>
</dbReference>
<dbReference type="GO" id="GO:0006355">
    <property type="term" value="P:regulation of DNA-templated transcription"/>
    <property type="evidence" value="ECO:0007669"/>
    <property type="project" value="InterPro"/>
</dbReference>
<dbReference type="PROSITE" id="PS50805">
    <property type="entry name" value="KRAB"/>
    <property type="match status" value="1"/>
</dbReference>
<reference evidence="2" key="2">
    <citation type="submission" date="2025-09" db="UniProtKB">
        <authorList>
            <consortium name="Ensembl"/>
        </authorList>
    </citation>
    <scope>IDENTIFICATION</scope>
</reference>
<dbReference type="PANTHER" id="PTHR23232:SF146">
    <property type="entry name" value="KRAB DOMAIN-CONTAINING PROTEIN"/>
    <property type="match status" value="1"/>
</dbReference>
<dbReference type="GeneTree" id="ENSGT00940000164345"/>
<name>A0A8C9DPN5_PROSS</name>
<dbReference type="InterPro" id="IPR001909">
    <property type="entry name" value="KRAB"/>
</dbReference>
<dbReference type="Pfam" id="PF01352">
    <property type="entry name" value="KRAB"/>
    <property type="match status" value="1"/>
</dbReference>
<dbReference type="CDD" id="cd07765">
    <property type="entry name" value="KRAB_A-box"/>
    <property type="match status" value="1"/>
</dbReference>
<evidence type="ECO:0000259" key="1">
    <source>
        <dbReference type="PROSITE" id="PS50805"/>
    </source>
</evidence>
<protein>
    <recommendedName>
        <fullName evidence="1">KRAB domain-containing protein</fullName>
    </recommendedName>
</protein>
<sequence length="59" mass="6462">MAAAALRDPAQGPVTFEDVAVNFSKEEWSLLSEAQRILYQDVMLENVALLSSLASSCFQ</sequence>
<dbReference type="InterPro" id="IPR036051">
    <property type="entry name" value="KRAB_dom_sf"/>
</dbReference>
<proteinExistence type="predicted"/>
<reference evidence="2" key="1">
    <citation type="submission" date="2025-08" db="UniProtKB">
        <authorList>
            <consortium name="Ensembl"/>
        </authorList>
    </citation>
    <scope>IDENTIFICATION</scope>
</reference>
<dbReference type="PANTHER" id="PTHR23232">
    <property type="entry name" value="KRAB DOMAIN C2H2 ZINC FINGER"/>
    <property type="match status" value="1"/>
</dbReference>
<dbReference type="Ensembl" id="ENSPSMT00000029383.1">
    <property type="protein sequence ID" value="ENSPSMP00000025362.1"/>
    <property type="gene ID" value="ENSPSMG00000017821.1"/>
</dbReference>
<dbReference type="SUPFAM" id="SSF109640">
    <property type="entry name" value="KRAB domain (Kruppel-associated box)"/>
    <property type="match status" value="1"/>
</dbReference>